<protein>
    <submittedName>
        <fullName evidence="7">Curli production assembly/transport component CsgG</fullName>
    </submittedName>
</protein>
<keyword evidence="5" id="KW-0449">Lipoprotein</keyword>
<dbReference type="HOGENOM" id="CLU_068064_0_0_0"/>
<dbReference type="Gene3D" id="2.40.10.410">
    <property type="entry name" value="FlgT, C-terminal domain"/>
    <property type="match status" value="1"/>
</dbReference>
<reference evidence="7" key="1">
    <citation type="submission" date="2006-10" db="EMBL/GenBank/DDBJ databases">
        <title>Complete sequence of Solibacter usitatus Ellin6076.</title>
        <authorList>
            <consortium name="US DOE Joint Genome Institute"/>
            <person name="Copeland A."/>
            <person name="Lucas S."/>
            <person name="Lapidus A."/>
            <person name="Barry K."/>
            <person name="Detter J.C."/>
            <person name="Glavina del Rio T."/>
            <person name="Hammon N."/>
            <person name="Israni S."/>
            <person name="Dalin E."/>
            <person name="Tice H."/>
            <person name="Pitluck S."/>
            <person name="Thompson L.S."/>
            <person name="Brettin T."/>
            <person name="Bruce D."/>
            <person name="Han C."/>
            <person name="Tapia R."/>
            <person name="Gilna P."/>
            <person name="Schmutz J."/>
            <person name="Larimer F."/>
            <person name="Land M."/>
            <person name="Hauser L."/>
            <person name="Kyrpides N."/>
            <person name="Mikhailova N."/>
            <person name="Janssen P.H."/>
            <person name="Kuske C.R."/>
            <person name="Richardson P."/>
        </authorList>
    </citation>
    <scope>NUCLEOTIDE SEQUENCE</scope>
    <source>
        <strain evidence="7">Ellin6076</strain>
    </source>
</reference>
<evidence type="ECO:0000256" key="6">
    <source>
        <dbReference type="SAM" id="SignalP"/>
    </source>
</evidence>
<feature type="signal peptide" evidence="6">
    <location>
        <begin position="1"/>
        <end position="20"/>
    </location>
</feature>
<evidence type="ECO:0000256" key="4">
    <source>
        <dbReference type="ARBA" id="ARBA00023139"/>
    </source>
</evidence>
<evidence type="ECO:0000256" key="5">
    <source>
        <dbReference type="ARBA" id="ARBA00023288"/>
    </source>
</evidence>
<keyword evidence="1" id="KW-1003">Cell membrane</keyword>
<keyword evidence="4" id="KW-0564">Palmitate</keyword>
<evidence type="ECO:0000256" key="3">
    <source>
        <dbReference type="ARBA" id="ARBA00023136"/>
    </source>
</evidence>
<dbReference type="EMBL" id="CP000473">
    <property type="protein sequence ID" value="ABJ86385.1"/>
    <property type="molecule type" value="Genomic_DNA"/>
</dbReference>
<dbReference type="InParanoid" id="Q01VD0"/>
<dbReference type="InterPro" id="IPR038165">
    <property type="entry name" value="FlgT_C_sf"/>
</dbReference>
<dbReference type="Gene3D" id="3.40.50.10610">
    <property type="entry name" value="ABC-type transport auxiliary lipoprotein component"/>
    <property type="match status" value="1"/>
</dbReference>
<accession>Q01VD0</accession>
<dbReference type="InterPro" id="IPR005534">
    <property type="entry name" value="Curli_assmbl/transp-comp_CsgG"/>
</dbReference>
<dbReference type="KEGG" id="sus:Acid_5438"/>
<proteinExistence type="predicted"/>
<evidence type="ECO:0000256" key="1">
    <source>
        <dbReference type="ARBA" id="ARBA00022475"/>
    </source>
</evidence>
<dbReference type="eggNOG" id="COG1462">
    <property type="taxonomic scope" value="Bacteria"/>
</dbReference>
<name>Q01VD0_SOLUE</name>
<evidence type="ECO:0000313" key="7">
    <source>
        <dbReference type="EMBL" id="ABJ86385.1"/>
    </source>
</evidence>
<keyword evidence="2 6" id="KW-0732">Signal</keyword>
<gene>
    <name evidence="7" type="ordered locus">Acid_5438</name>
</gene>
<organism evidence="7">
    <name type="scientific">Solibacter usitatus (strain Ellin6076)</name>
    <dbReference type="NCBI Taxonomy" id="234267"/>
    <lineage>
        <taxon>Bacteria</taxon>
        <taxon>Pseudomonadati</taxon>
        <taxon>Acidobacteriota</taxon>
        <taxon>Terriglobia</taxon>
        <taxon>Bryobacterales</taxon>
        <taxon>Solibacteraceae</taxon>
        <taxon>Candidatus Solibacter</taxon>
    </lineage>
</organism>
<sequence length="324" mass="32835" precursor="true">MKRILILAAALVICAGLSPAQQKKRVAVMNFDYATVQSGVQAIFGANQDIGKGIADLLVDKLVNDGTYSVIERKMLDKIIAEQNMSNSDRFDSSSAAKIGKLLGVDAIIVGSITQFGRDDKKTNVGGGALGGITGRFGVGGVSKSESKAVVAVTARMINTDTAEILASATGRGESNRSGTGLIGAGGSSAGLGGGALDMRSSNFGQTILGEAVHAAVNSTAQQLEAKAGTMPVKVVTIDGLVADAAPDGTLIINVGSSSGVKVGDRYAVKRVGRKITDPATGKVLRSIEDAIGEIAITEVDASSAVGKFTGSGAPKVGDAVRSR</sequence>
<feature type="chain" id="PRO_5004162745" evidence="6">
    <location>
        <begin position="21"/>
        <end position="324"/>
    </location>
</feature>
<dbReference type="PANTHER" id="PTHR41164:SF1">
    <property type="entry name" value="CURLI PRODUCTION ASSEMBLY_TRANSPORT COMPONENT CSGG"/>
    <property type="match status" value="1"/>
</dbReference>
<evidence type="ECO:0000256" key="2">
    <source>
        <dbReference type="ARBA" id="ARBA00022729"/>
    </source>
</evidence>
<dbReference type="OrthoDB" id="116322at2"/>
<keyword evidence="3" id="KW-0472">Membrane</keyword>
<dbReference type="PANTHER" id="PTHR41164">
    <property type="entry name" value="CURLI PRODUCTION ASSEMBLY/TRANSPORT COMPONENT CSGG"/>
    <property type="match status" value="1"/>
</dbReference>
<dbReference type="STRING" id="234267.Acid_5438"/>
<dbReference type="AlphaFoldDB" id="Q01VD0"/>
<dbReference type="GO" id="GO:0030288">
    <property type="term" value="C:outer membrane-bounded periplasmic space"/>
    <property type="evidence" value="ECO:0007669"/>
    <property type="project" value="InterPro"/>
</dbReference>
<dbReference type="Pfam" id="PF03783">
    <property type="entry name" value="CsgG"/>
    <property type="match status" value="1"/>
</dbReference>